<dbReference type="InterPro" id="IPR016032">
    <property type="entry name" value="Sig_transdc_resp-reg_C-effctor"/>
</dbReference>
<dbReference type="Gene3D" id="1.10.10.10">
    <property type="entry name" value="Winged helix-like DNA-binding domain superfamily/Winged helix DNA-binding domain"/>
    <property type="match status" value="1"/>
</dbReference>
<name>A0A094JEB6_9GAMM</name>
<dbReference type="SUPFAM" id="SSF46894">
    <property type="entry name" value="C-terminal effector domain of the bipartite response regulators"/>
    <property type="match status" value="1"/>
</dbReference>
<evidence type="ECO:0000259" key="2">
    <source>
        <dbReference type="SMART" id="SM00421"/>
    </source>
</evidence>
<proteinExistence type="predicted"/>
<keyword evidence="1" id="KW-1133">Transmembrane helix</keyword>
<dbReference type="InterPro" id="IPR036388">
    <property type="entry name" value="WH-like_DNA-bd_sf"/>
</dbReference>
<accession>A0A094JEB6</accession>
<sequence length="177" mass="20235">MKDWLMITLLSIITILNLLDVLSDLDLGVPQWHIVQEGLLVTLSALGAIYISTDLLRRTRKIRLLAIRLKRADHRIGNISTRMKAAREEYTQAVQQQFELWGLTRSEQEVALLLLKGLSFREISGVRNTKEKTVRQQASSIYTKAEVDGRHSFCAWFMEDFIQPANHEEAHHGVQAA</sequence>
<dbReference type="AlphaFoldDB" id="A0A094JEB6"/>
<dbReference type="SMART" id="SM00421">
    <property type="entry name" value="HTH_LUXR"/>
    <property type="match status" value="1"/>
</dbReference>
<dbReference type="eggNOG" id="COG2197">
    <property type="taxonomic scope" value="Bacteria"/>
</dbReference>
<feature type="transmembrane region" description="Helical" evidence="1">
    <location>
        <begin position="39"/>
        <end position="56"/>
    </location>
</feature>
<keyword evidence="4" id="KW-1185">Reference proteome</keyword>
<evidence type="ECO:0000313" key="3">
    <source>
        <dbReference type="EMBL" id="KFZ37597.1"/>
    </source>
</evidence>
<dbReference type="OrthoDB" id="8277135at2"/>
<keyword evidence="1" id="KW-0812">Transmembrane</keyword>
<evidence type="ECO:0000256" key="1">
    <source>
        <dbReference type="SAM" id="Phobius"/>
    </source>
</evidence>
<dbReference type="RefSeq" id="WP_037442118.1">
    <property type="nucleotide sequence ID" value="NZ_JPEO01000005.1"/>
</dbReference>
<feature type="domain" description="HTH luxR-type" evidence="2">
    <location>
        <begin position="100"/>
        <end position="157"/>
    </location>
</feature>
<dbReference type="GO" id="GO:0006355">
    <property type="term" value="P:regulation of DNA-templated transcription"/>
    <property type="evidence" value="ECO:0007669"/>
    <property type="project" value="InterPro"/>
</dbReference>
<dbReference type="Proteomes" id="UP000029264">
    <property type="component" value="Unassembled WGS sequence"/>
</dbReference>
<dbReference type="GO" id="GO:0003677">
    <property type="term" value="F:DNA binding"/>
    <property type="evidence" value="ECO:0007669"/>
    <property type="project" value="InterPro"/>
</dbReference>
<evidence type="ECO:0000313" key="4">
    <source>
        <dbReference type="Proteomes" id="UP000029264"/>
    </source>
</evidence>
<dbReference type="InterPro" id="IPR000792">
    <property type="entry name" value="Tscrpt_reg_LuxR_C"/>
</dbReference>
<keyword evidence="1" id="KW-0472">Membrane</keyword>
<dbReference type="STRING" id="1515746.HR45_09235"/>
<gene>
    <name evidence="3" type="ORF">HR45_09235</name>
</gene>
<reference evidence="3 4" key="1">
    <citation type="submission" date="2014-06" db="EMBL/GenBank/DDBJ databases">
        <title>Shewanella sp. YQH10.</title>
        <authorList>
            <person name="Liu Y."/>
            <person name="Zeng R."/>
        </authorList>
    </citation>
    <scope>NUCLEOTIDE SEQUENCE [LARGE SCALE GENOMIC DNA]</scope>
    <source>
        <strain evidence="3 4">YQH10</strain>
    </source>
</reference>
<dbReference type="EMBL" id="JPEO01000005">
    <property type="protein sequence ID" value="KFZ37597.1"/>
    <property type="molecule type" value="Genomic_DNA"/>
</dbReference>
<comment type="caution">
    <text evidence="3">The sequence shown here is derived from an EMBL/GenBank/DDBJ whole genome shotgun (WGS) entry which is preliminary data.</text>
</comment>
<organism evidence="3 4">
    <name type="scientific">Shewanella mangrovi</name>
    <dbReference type="NCBI Taxonomy" id="1515746"/>
    <lineage>
        <taxon>Bacteria</taxon>
        <taxon>Pseudomonadati</taxon>
        <taxon>Pseudomonadota</taxon>
        <taxon>Gammaproteobacteria</taxon>
        <taxon>Alteromonadales</taxon>
        <taxon>Shewanellaceae</taxon>
        <taxon>Shewanella</taxon>
    </lineage>
</organism>
<protein>
    <submittedName>
        <fullName evidence="3">LuxR family transcriptional regulator</fullName>
    </submittedName>
</protein>